<comment type="caution">
    <text evidence="1">The sequence shown here is derived from an EMBL/GenBank/DDBJ whole genome shotgun (WGS) entry which is preliminary data.</text>
</comment>
<organism evidence="1 2">
    <name type="scientific">Gemmobacter caeni</name>
    <dbReference type="NCBI Taxonomy" id="589035"/>
    <lineage>
        <taxon>Bacteria</taxon>
        <taxon>Pseudomonadati</taxon>
        <taxon>Pseudomonadota</taxon>
        <taxon>Alphaproteobacteria</taxon>
        <taxon>Rhodobacterales</taxon>
        <taxon>Paracoccaceae</taxon>
        <taxon>Gemmobacter</taxon>
    </lineage>
</organism>
<reference evidence="1 2" key="1">
    <citation type="submission" date="2018-04" db="EMBL/GenBank/DDBJ databases">
        <title>Genomic Encyclopedia of Archaeal and Bacterial Type Strains, Phase II (KMG-II): from individual species to whole genera.</title>
        <authorList>
            <person name="Goeker M."/>
        </authorList>
    </citation>
    <scope>NUCLEOTIDE SEQUENCE [LARGE SCALE GENOMIC DNA]</scope>
    <source>
        <strain evidence="1 2">DSM 21823</strain>
    </source>
</reference>
<dbReference type="Proteomes" id="UP000244224">
    <property type="component" value="Unassembled WGS sequence"/>
</dbReference>
<dbReference type="InterPro" id="IPR009279">
    <property type="entry name" value="Portal_Mu"/>
</dbReference>
<sequence length="292" mass="30755">MANIAGDCAALIPDTMSIDFIESKSIGQSGDLYEKRVNHLDQQISKAVLGQTATTDAIAGGHAVGREHRLVQEDIEGADASALSAIINRDVIRPWIQLEFGPQKRYPRIRIGRPKTEDLSALATAVDKMVRLGMEIEEGEIRARFGFSEPKPGARLLRAAAPVLAPDPPDGAGEAGGQDRTSKIKRVSGEIKRGQGLPGTETALQARGPSAAISGGPSAATDPAVDLADQLARAAPPVIDGMIGQIELMMTAASSLEEFRQMLLAGFPGLDAQAMAQLMAEAFLTADLAGRL</sequence>
<evidence type="ECO:0000313" key="2">
    <source>
        <dbReference type="Proteomes" id="UP000244224"/>
    </source>
</evidence>
<protein>
    <submittedName>
        <fullName evidence="1">Uncharacterized protein DUF935</fullName>
    </submittedName>
</protein>
<evidence type="ECO:0000313" key="1">
    <source>
        <dbReference type="EMBL" id="PTX35489.1"/>
    </source>
</evidence>
<dbReference type="EMBL" id="QBKP01000077">
    <property type="protein sequence ID" value="PTX35489.1"/>
    <property type="molecule type" value="Genomic_DNA"/>
</dbReference>
<dbReference type="Pfam" id="PF06074">
    <property type="entry name" value="Portal_Mu"/>
    <property type="match status" value="1"/>
</dbReference>
<accession>A0A2T5ZV91</accession>
<name>A0A2T5ZV91_9RHOB</name>
<feature type="non-terminal residue" evidence="1">
    <location>
        <position position="292"/>
    </location>
</feature>
<gene>
    <name evidence="1" type="ORF">C8N34_1771</name>
</gene>
<keyword evidence="2" id="KW-1185">Reference proteome</keyword>
<dbReference type="AlphaFoldDB" id="A0A2T5ZV91"/>
<proteinExistence type="predicted"/>